<evidence type="ECO:0000313" key="4">
    <source>
        <dbReference type="EMBL" id="QHT13744.1"/>
    </source>
</evidence>
<feature type="transmembrane region" description="Helical" evidence="3">
    <location>
        <begin position="255"/>
        <end position="273"/>
    </location>
</feature>
<name>A0A6C0DC50_9ZZZZ</name>
<dbReference type="EMBL" id="MN739576">
    <property type="protein sequence ID" value="QHT13744.1"/>
    <property type="molecule type" value="Genomic_DNA"/>
</dbReference>
<sequence>MGNASSSGGSQQPQQQQQQGQPPISVGVLSQQRQPTYDGASGLNYSGRVYANQFAALSSNICPDASAVTLAEARDVMDRSISSPGLPIDDSTKRISMTALAGHVNNLEGQGLVPGLKGTMDEQTKADRDFYAAVQKEYCFYEVRYKVALTEFLTAVANPATVNDPNVQRLLDLSTGLNRRLNSLLEVLNYVGNNRARAVNNRSTQLEEASKALDEKVAILKAQKDYITSNDVRLRTQEEMIRYSAEKSTSMNVQIASFVALNVVAVGALFFVYKSLGAGGSM</sequence>
<protein>
    <submittedName>
        <fullName evidence="4">Uncharacterized protein</fullName>
    </submittedName>
</protein>
<keyword evidence="3" id="KW-0472">Membrane</keyword>
<proteinExistence type="predicted"/>
<evidence type="ECO:0000256" key="3">
    <source>
        <dbReference type="SAM" id="Phobius"/>
    </source>
</evidence>
<feature type="coiled-coil region" evidence="1">
    <location>
        <begin position="196"/>
        <end position="223"/>
    </location>
</feature>
<feature type="region of interest" description="Disordered" evidence="2">
    <location>
        <begin position="1"/>
        <end position="24"/>
    </location>
</feature>
<reference evidence="4" key="1">
    <citation type="journal article" date="2020" name="Nature">
        <title>Giant virus diversity and host interactions through global metagenomics.</title>
        <authorList>
            <person name="Schulz F."/>
            <person name="Roux S."/>
            <person name="Paez-Espino D."/>
            <person name="Jungbluth S."/>
            <person name="Walsh D.A."/>
            <person name="Denef V.J."/>
            <person name="McMahon K.D."/>
            <person name="Konstantinidis K.T."/>
            <person name="Eloe-Fadrosh E.A."/>
            <person name="Kyrpides N.C."/>
            <person name="Woyke T."/>
        </authorList>
    </citation>
    <scope>NUCLEOTIDE SEQUENCE</scope>
    <source>
        <strain evidence="4">GVMAG-M-3300023174-132</strain>
    </source>
</reference>
<accession>A0A6C0DC50</accession>
<keyword evidence="3" id="KW-0812">Transmembrane</keyword>
<evidence type="ECO:0000256" key="2">
    <source>
        <dbReference type="SAM" id="MobiDB-lite"/>
    </source>
</evidence>
<dbReference type="AlphaFoldDB" id="A0A6C0DC50"/>
<evidence type="ECO:0000256" key="1">
    <source>
        <dbReference type="SAM" id="Coils"/>
    </source>
</evidence>
<keyword evidence="1" id="KW-0175">Coiled coil</keyword>
<organism evidence="4">
    <name type="scientific">viral metagenome</name>
    <dbReference type="NCBI Taxonomy" id="1070528"/>
    <lineage>
        <taxon>unclassified sequences</taxon>
        <taxon>metagenomes</taxon>
        <taxon>organismal metagenomes</taxon>
    </lineage>
</organism>
<feature type="compositionally biased region" description="Low complexity" evidence="2">
    <location>
        <begin position="1"/>
        <end position="23"/>
    </location>
</feature>
<keyword evidence="3" id="KW-1133">Transmembrane helix</keyword>